<dbReference type="OrthoDB" id="2194542at2"/>
<sequence>MKGMKFTIFIFLMIILTSYIPCNALEETEIEDIKATIETIYNKRNETFITGKISELPQYYNNTKFGTWALEHEVKRIKYLKKWSDERDIKFTSIVSDLQYRKITPYKTGAKVSLNEYYKFDYLYKNEDNAEINSFGVGVIHSIELAKINNKWIINWDWYTDCFEDALKGFNAEIKDITEVYSKIYSIPPLEKPNILNLENTFENQRRIKAVNYADKYCGIVWASNNPSKYNKKYKNYTGIGGNCTNYVSQCLGDKQEGAALKQQGGWHCNYSKYGQAEGSPAWVNADAFKNYLFYSGKGKLIKKGSFKNFIPKEGSGENIFSRLDYGDVICYAKGSDIDHFAIVTGFDSRGYPLINSHTTDRYRVPFDLGWGDKNISFYLIKIRY</sequence>
<evidence type="ECO:0000313" key="3">
    <source>
        <dbReference type="Proteomes" id="UP000184080"/>
    </source>
</evidence>
<accession>A0A1M6B1J6</accession>
<dbReference type="STRING" id="1121298.SAMN05444401_0596"/>
<reference evidence="2 3" key="1">
    <citation type="submission" date="2016-11" db="EMBL/GenBank/DDBJ databases">
        <authorList>
            <person name="Jaros S."/>
            <person name="Januszkiewicz K."/>
            <person name="Wedrychowicz H."/>
        </authorList>
    </citation>
    <scope>NUCLEOTIDE SEQUENCE [LARGE SCALE GENOMIC DNA]</scope>
    <source>
        <strain evidence="2 3">DSM 21864</strain>
    </source>
</reference>
<protein>
    <submittedName>
        <fullName evidence="2">Putative amidase domain-containing protein</fullName>
    </submittedName>
</protein>
<dbReference type="EMBL" id="FQZO01000001">
    <property type="protein sequence ID" value="SHI42478.1"/>
    <property type="molecule type" value="Genomic_DNA"/>
</dbReference>
<organism evidence="2 3">
    <name type="scientific">Clostridium amylolyticum</name>
    <dbReference type="NCBI Taxonomy" id="1121298"/>
    <lineage>
        <taxon>Bacteria</taxon>
        <taxon>Bacillati</taxon>
        <taxon>Bacillota</taxon>
        <taxon>Clostridia</taxon>
        <taxon>Eubacteriales</taxon>
        <taxon>Clostridiaceae</taxon>
        <taxon>Clostridium</taxon>
    </lineage>
</organism>
<evidence type="ECO:0000259" key="1">
    <source>
        <dbReference type="Pfam" id="PF12671"/>
    </source>
</evidence>
<dbReference type="PANTHER" id="PTHR40032">
    <property type="entry name" value="EXPORTED PROTEIN-RELATED"/>
    <property type="match status" value="1"/>
</dbReference>
<keyword evidence="3" id="KW-1185">Reference proteome</keyword>
<dbReference type="Proteomes" id="UP000184080">
    <property type="component" value="Unassembled WGS sequence"/>
</dbReference>
<gene>
    <name evidence="2" type="ORF">SAMN05444401_0596</name>
</gene>
<name>A0A1M6B1J6_9CLOT</name>
<dbReference type="PANTHER" id="PTHR40032:SF1">
    <property type="entry name" value="EXPORTED PROTEIN"/>
    <property type="match status" value="1"/>
</dbReference>
<proteinExistence type="predicted"/>
<dbReference type="InterPro" id="IPR024301">
    <property type="entry name" value="Amidase_6"/>
</dbReference>
<dbReference type="Pfam" id="PF12671">
    <property type="entry name" value="Amidase_6"/>
    <property type="match status" value="1"/>
</dbReference>
<dbReference type="RefSeq" id="WP_073003713.1">
    <property type="nucleotide sequence ID" value="NZ_FQZO01000001.1"/>
</dbReference>
<evidence type="ECO:0000313" key="2">
    <source>
        <dbReference type="EMBL" id="SHI42478.1"/>
    </source>
</evidence>
<dbReference type="AlphaFoldDB" id="A0A1M6B1J6"/>
<feature type="domain" description="Putative amidase" evidence="1">
    <location>
        <begin position="205"/>
        <end position="381"/>
    </location>
</feature>